<feature type="domain" description="DUF5916" evidence="2">
    <location>
        <begin position="263"/>
        <end position="373"/>
    </location>
</feature>
<dbReference type="InterPro" id="IPR045670">
    <property type="entry name" value="DUF5916"/>
</dbReference>
<evidence type="ECO:0000259" key="2">
    <source>
        <dbReference type="Pfam" id="PF19313"/>
    </source>
</evidence>
<name>A0A6M4IT10_9BACT</name>
<protein>
    <submittedName>
        <fullName evidence="3">Carbohydrate binding family 9 domain-containing protein</fullName>
    </submittedName>
</protein>
<evidence type="ECO:0000256" key="1">
    <source>
        <dbReference type="SAM" id="SignalP"/>
    </source>
</evidence>
<dbReference type="KEGG" id="ggr:HKW67_17865"/>
<feature type="signal peptide" evidence="1">
    <location>
        <begin position="1"/>
        <end position="20"/>
    </location>
</feature>
<sequence length="767" mass="83704">MSDVLLALVVMALPLAPAFAQSPVVIAGPPAPVAPAVITRDSAQHATVRAIKLTAPITLDGVLDEAVYTREAPFGGLIQVAPDAGAPATERSDIWITYDDRNIYLSCRCYDASPPAEWIVNELRRDTGGLRNNEHIGVLFDTFYDRRSGFAFYTNPLGARADYSIVDEGASNTDWNPVWTSKTGRFDGGWTVEMAIPFKSLRYRAGADQVWGMQIRRSIRHKNEWDYLTPVPRILAGPQALNRVSAGGTLVGLDLPETGKNIELKPYVVARTSTDRVRTPAINNSFASEVGGDIKYAVTPNLTADLTVNTDFAQVEADEQQLNLTRFSLFFPEKREFFLEGRGIFDFARGGNGAFGGNGGADTPQLFYTRRIGLDNGGVVPINVGGRLTGKLGKYAIGLMNIGTSGDAAFKAEPTNFTVVRVKRDVLQRSSIGAMITNRSVAASGAGSNTVFGLDGAFLLSQALTAGAYWAQSQTTGIAGDDQSYQGRLDYSVDRFGAKAEFLGVGRNFDPQVGFRRRSDINRSFGEVRFSPRPANQTVVRKFTGTASGEYVENGLGIVETRVWRGHVDTEFANSDVVGLDVTRNYEFLRQPFTPSGAPSAIAPGGYGFSDVSLSYAFGAQRRASGTIRLQAGQFYDGTISSITIGPGSTGSTARIAILQRLALEPTFSITRIDRPTSSFTTRLARARVDYGFTPLMFASGLVQYNSADRAFSTNLRFRWEYAPGSELFLVYTDERDVRDDRYATPTTVRGLKNRALVVKFNRLFRY</sequence>
<gene>
    <name evidence="3" type="ORF">HKW67_17865</name>
</gene>
<dbReference type="RefSeq" id="WP_171226681.1">
    <property type="nucleotide sequence ID" value="NZ_CP053085.1"/>
</dbReference>
<keyword evidence="4" id="KW-1185">Reference proteome</keyword>
<keyword evidence="1" id="KW-0732">Signal</keyword>
<feature type="chain" id="PRO_5026682147" evidence="1">
    <location>
        <begin position="21"/>
        <end position="767"/>
    </location>
</feature>
<dbReference type="Pfam" id="PF19313">
    <property type="entry name" value="DUF5916"/>
    <property type="match status" value="1"/>
</dbReference>
<evidence type="ECO:0000313" key="4">
    <source>
        <dbReference type="Proteomes" id="UP000500938"/>
    </source>
</evidence>
<dbReference type="EMBL" id="CP053085">
    <property type="protein sequence ID" value="QJR37248.1"/>
    <property type="molecule type" value="Genomic_DNA"/>
</dbReference>
<dbReference type="Proteomes" id="UP000500938">
    <property type="component" value="Chromosome"/>
</dbReference>
<dbReference type="SUPFAM" id="SSF49344">
    <property type="entry name" value="CBD9-like"/>
    <property type="match status" value="1"/>
</dbReference>
<organism evidence="3 4">
    <name type="scientific">Gemmatimonas groenlandica</name>
    <dbReference type="NCBI Taxonomy" id="2732249"/>
    <lineage>
        <taxon>Bacteria</taxon>
        <taxon>Pseudomonadati</taxon>
        <taxon>Gemmatimonadota</taxon>
        <taxon>Gemmatimonadia</taxon>
        <taxon>Gemmatimonadales</taxon>
        <taxon>Gemmatimonadaceae</taxon>
        <taxon>Gemmatimonas</taxon>
    </lineage>
</organism>
<proteinExistence type="predicted"/>
<accession>A0A6M4IT10</accession>
<reference evidence="3 4" key="1">
    <citation type="submission" date="2020-05" db="EMBL/GenBank/DDBJ databases">
        <title>Complete genome sequence of Gemmatimonas greenlandica TET16.</title>
        <authorList>
            <person name="Zeng Y."/>
        </authorList>
    </citation>
    <scope>NUCLEOTIDE SEQUENCE [LARGE SCALE GENOMIC DNA]</scope>
    <source>
        <strain evidence="3 4">TET16</strain>
    </source>
</reference>
<dbReference type="AlphaFoldDB" id="A0A6M4IT10"/>
<evidence type="ECO:0000313" key="3">
    <source>
        <dbReference type="EMBL" id="QJR37248.1"/>
    </source>
</evidence>
<dbReference type="Gene3D" id="2.60.40.1190">
    <property type="match status" value="1"/>
</dbReference>
<dbReference type="CDD" id="cd09618">
    <property type="entry name" value="CBM9_like_2"/>
    <property type="match status" value="1"/>
</dbReference>